<name>A0A7X4RU77_9VIBR</name>
<feature type="active site" evidence="5">
    <location>
        <position position="36"/>
    </location>
</feature>
<evidence type="ECO:0000256" key="3">
    <source>
        <dbReference type="ARBA" id="ARBA00015991"/>
    </source>
</evidence>
<keyword evidence="9" id="KW-1185">Reference proteome</keyword>
<reference evidence="8 9" key="1">
    <citation type="submission" date="2019-10" db="EMBL/GenBank/DDBJ databases">
        <title>Vibrio sp. nov. isolated from a shrimp pond.</title>
        <authorList>
            <person name="Gomez-Gil B."/>
            <person name="Enciso-Ibarra J."/>
            <person name="Enciso-Ibarra K."/>
            <person name="Bolan-Mejia C."/>
        </authorList>
    </citation>
    <scope>NUCLEOTIDE SEQUENCE [LARGE SCALE GENOMIC DNA]</scope>
    <source>
        <strain evidence="8 9">CAIM 722</strain>
    </source>
</reference>
<dbReference type="Gene3D" id="3.30.70.100">
    <property type="match status" value="1"/>
</dbReference>
<evidence type="ECO:0000256" key="6">
    <source>
        <dbReference type="RuleBase" id="RU004168"/>
    </source>
</evidence>
<accession>A0A7X4RU77</accession>
<proteinExistence type="inferred from homology"/>
<dbReference type="RefSeq" id="WP_161155178.1">
    <property type="nucleotide sequence ID" value="NZ_WEKT01000015.1"/>
</dbReference>
<sequence>MTCEKFNVSGVVQAVGFRYITAQECMKLGLTGYAKNLFDGSVEVVAHGHPEQLDELYAFLLKGPRTAVVEDVIREQVGCDQNYCGFRIL</sequence>
<dbReference type="InterPro" id="IPR001792">
    <property type="entry name" value="Acylphosphatase-like_dom"/>
</dbReference>
<dbReference type="InterPro" id="IPR017968">
    <property type="entry name" value="Acylphosphatase_CS"/>
</dbReference>
<dbReference type="PANTHER" id="PTHR47268:SF4">
    <property type="entry name" value="ACYLPHOSPHATASE"/>
    <property type="match status" value="1"/>
</dbReference>
<feature type="active site" evidence="5">
    <location>
        <position position="18"/>
    </location>
</feature>
<dbReference type="PROSITE" id="PS00151">
    <property type="entry name" value="ACYLPHOSPHATASE_2"/>
    <property type="match status" value="1"/>
</dbReference>
<comment type="catalytic activity">
    <reaction evidence="4 5">
        <text>an acyl phosphate + H2O = a carboxylate + phosphate + H(+)</text>
        <dbReference type="Rhea" id="RHEA:14965"/>
        <dbReference type="ChEBI" id="CHEBI:15377"/>
        <dbReference type="ChEBI" id="CHEBI:15378"/>
        <dbReference type="ChEBI" id="CHEBI:29067"/>
        <dbReference type="ChEBI" id="CHEBI:43474"/>
        <dbReference type="ChEBI" id="CHEBI:59918"/>
        <dbReference type="EC" id="3.6.1.7"/>
    </reaction>
</comment>
<dbReference type="EMBL" id="WEKT01000015">
    <property type="protein sequence ID" value="MZI93591.1"/>
    <property type="molecule type" value="Genomic_DNA"/>
</dbReference>
<dbReference type="Proteomes" id="UP000462621">
    <property type="component" value="Unassembled WGS sequence"/>
</dbReference>
<evidence type="ECO:0000313" key="9">
    <source>
        <dbReference type="Proteomes" id="UP000462621"/>
    </source>
</evidence>
<evidence type="ECO:0000256" key="5">
    <source>
        <dbReference type="PROSITE-ProRule" id="PRU00520"/>
    </source>
</evidence>
<dbReference type="InterPro" id="IPR036046">
    <property type="entry name" value="Acylphosphatase-like_dom_sf"/>
</dbReference>
<evidence type="ECO:0000313" key="8">
    <source>
        <dbReference type="EMBL" id="MZI93591.1"/>
    </source>
</evidence>
<dbReference type="InterPro" id="IPR020456">
    <property type="entry name" value="Acylphosphatase"/>
</dbReference>
<keyword evidence="5 8" id="KW-0378">Hydrolase</keyword>
<evidence type="ECO:0000256" key="1">
    <source>
        <dbReference type="ARBA" id="ARBA00005614"/>
    </source>
</evidence>
<dbReference type="Pfam" id="PF00708">
    <property type="entry name" value="Acylphosphatase"/>
    <property type="match status" value="1"/>
</dbReference>
<evidence type="ECO:0000259" key="7">
    <source>
        <dbReference type="PROSITE" id="PS51160"/>
    </source>
</evidence>
<dbReference type="EC" id="3.6.1.7" evidence="2 5"/>
<dbReference type="GO" id="GO:0003998">
    <property type="term" value="F:acylphosphatase activity"/>
    <property type="evidence" value="ECO:0007669"/>
    <property type="project" value="UniProtKB-EC"/>
</dbReference>
<comment type="caution">
    <text evidence="8">The sequence shown here is derived from an EMBL/GenBank/DDBJ whole genome shotgun (WGS) entry which is preliminary data.</text>
</comment>
<gene>
    <name evidence="8" type="ORF">F9817_10315</name>
</gene>
<dbReference type="PANTHER" id="PTHR47268">
    <property type="entry name" value="ACYLPHOSPHATASE"/>
    <property type="match status" value="1"/>
</dbReference>
<dbReference type="SUPFAM" id="SSF54975">
    <property type="entry name" value="Acylphosphatase/BLUF domain-like"/>
    <property type="match status" value="1"/>
</dbReference>
<dbReference type="PROSITE" id="PS51160">
    <property type="entry name" value="ACYLPHOSPHATASE_3"/>
    <property type="match status" value="1"/>
</dbReference>
<organism evidence="8 9">
    <name type="scientific">Vibrio eleionomae</name>
    <dbReference type="NCBI Taxonomy" id="2653505"/>
    <lineage>
        <taxon>Bacteria</taxon>
        <taxon>Pseudomonadati</taxon>
        <taxon>Pseudomonadota</taxon>
        <taxon>Gammaproteobacteria</taxon>
        <taxon>Vibrionales</taxon>
        <taxon>Vibrionaceae</taxon>
        <taxon>Vibrio</taxon>
    </lineage>
</organism>
<dbReference type="AlphaFoldDB" id="A0A7X4RU77"/>
<dbReference type="NCBIfam" id="NF011000">
    <property type="entry name" value="PRK14426.1"/>
    <property type="match status" value="1"/>
</dbReference>
<evidence type="ECO:0000256" key="4">
    <source>
        <dbReference type="ARBA" id="ARBA00047645"/>
    </source>
</evidence>
<protein>
    <recommendedName>
        <fullName evidence="3 5">acylphosphatase</fullName>
        <ecNumber evidence="2 5">3.6.1.7</ecNumber>
    </recommendedName>
</protein>
<evidence type="ECO:0000256" key="2">
    <source>
        <dbReference type="ARBA" id="ARBA00012150"/>
    </source>
</evidence>
<comment type="similarity">
    <text evidence="1 6">Belongs to the acylphosphatase family.</text>
</comment>
<feature type="domain" description="Acylphosphatase-like" evidence="7">
    <location>
        <begin position="3"/>
        <end position="89"/>
    </location>
</feature>